<feature type="transmembrane region" description="Helical" evidence="1">
    <location>
        <begin position="142"/>
        <end position="162"/>
    </location>
</feature>
<evidence type="ECO:0000256" key="1">
    <source>
        <dbReference type="SAM" id="Phobius"/>
    </source>
</evidence>
<keyword evidence="1" id="KW-0812">Transmembrane</keyword>
<reference evidence="2 4" key="2">
    <citation type="submission" date="2018-11" db="EMBL/GenBank/DDBJ databases">
        <authorList>
            <consortium name="Pathogen Informatics"/>
        </authorList>
    </citation>
    <scope>NUCLEOTIDE SEQUENCE [LARGE SCALE GENOMIC DNA]</scope>
</reference>
<keyword evidence="1" id="KW-0472">Membrane</keyword>
<evidence type="ECO:0000313" key="4">
    <source>
        <dbReference type="Proteomes" id="UP000274756"/>
    </source>
</evidence>
<proteinExistence type="predicted"/>
<dbReference type="AlphaFoldDB" id="A0A0N4U246"/>
<dbReference type="Proteomes" id="UP000038040">
    <property type="component" value="Unplaced"/>
</dbReference>
<reference evidence="5" key="1">
    <citation type="submission" date="2016-04" db="UniProtKB">
        <authorList>
            <consortium name="WormBaseParasite"/>
        </authorList>
    </citation>
    <scope>IDENTIFICATION</scope>
</reference>
<organism evidence="3 5">
    <name type="scientific">Dracunculus medinensis</name>
    <name type="common">Guinea worm</name>
    <dbReference type="NCBI Taxonomy" id="318479"/>
    <lineage>
        <taxon>Eukaryota</taxon>
        <taxon>Metazoa</taxon>
        <taxon>Ecdysozoa</taxon>
        <taxon>Nematoda</taxon>
        <taxon>Chromadorea</taxon>
        <taxon>Rhabditida</taxon>
        <taxon>Spirurina</taxon>
        <taxon>Dracunculoidea</taxon>
        <taxon>Dracunculidae</taxon>
        <taxon>Dracunculus</taxon>
    </lineage>
</organism>
<evidence type="ECO:0000313" key="5">
    <source>
        <dbReference type="WBParaSite" id="DME_0000072101-mRNA-1"/>
    </source>
</evidence>
<dbReference type="EMBL" id="UYYG01001151">
    <property type="protein sequence ID" value="VDN55108.1"/>
    <property type="molecule type" value="Genomic_DNA"/>
</dbReference>
<evidence type="ECO:0000313" key="3">
    <source>
        <dbReference type="Proteomes" id="UP000038040"/>
    </source>
</evidence>
<sequence length="233" mass="26301">MICDGFITFIIWRNSLLRHRYMVILIQVFNDAILGFAQFMAGVGRTVILNSGSGESELKSTRYCMLMPWNIVYAWTTDGTAVCFRSLLLCLSVAASIGSVFMYAIVYILSRRLIRRLKNNQRTKNAIAAFEERQLKLSLTTAISNGFTLILYVFPLTIKALAQKYASQEAFQVVIWYAAISCNLNPLANIAAVVVRQEDIQSLVRKTLSCIYKQPKITPQTRTITKVKPKISP</sequence>
<dbReference type="OrthoDB" id="5857186at2759"/>
<protein>
    <submittedName>
        <fullName evidence="5">G_PROTEIN_RECEP_F1_2 domain-containing protein</fullName>
    </submittedName>
</protein>
<dbReference type="WBParaSite" id="DME_0000072101-mRNA-1">
    <property type="protein sequence ID" value="DME_0000072101-mRNA-1"/>
    <property type="gene ID" value="DME_0000072101"/>
</dbReference>
<feature type="transmembrane region" description="Helical" evidence="1">
    <location>
        <begin position="21"/>
        <end position="41"/>
    </location>
</feature>
<name>A0A0N4U246_DRAME</name>
<evidence type="ECO:0000313" key="2">
    <source>
        <dbReference type="EMBL" id="VDN55108.1"/>
    </source>
</evidence>
<feature type="transmembrane region" description="Helical" evidence="1">
    <location>
        <begin position="174"/>
        <end position="195"/>
    </location>
</feature>
<gene>
    <name evidence="2" type="ORF">DME_LOCUS5081</name>
</gene>
<keyword evidence="1" id="KW-1133">Transmembrane helix</keyword>
<feature type="transmembrane region" description="Helical" evidence="1">
    <location>
        <begin position="86"/>
        <end position="109"/>
    </location>
</feature>
<dbReference type="Proteomes" id="UP000274756">
    <property type="component" value="Unassembled WGS sequence"/>
</dbReference>
<keyword evidence="4" id="KW-1185">Reference proteome</keyword>
<accession>A0A0N4U246</accession>